<dbReference type="InterPro" id="IPR023606">
    <property type="entry name" value="CoA-Trfase_III_dom_1_sf"/>
</dbReference>
<accession>A0A135SLW1</accession>
<evidence type="ECO:0008006" key="4">
    <source>
        <dbReference type="Google" id="ProtNLM"/>
    </source>
</evidence>
<dbReference type="STRING" id="1209931.A0A135SLW1"/>
<dbReference type="InterPro" id="IPR003673">
    <property type="entry name" value="CoA-Trfase_fam_III"/>
</dbReference>
<sequence>MASERIPGIYGPGTFTDKTFTPVPEDTERIFRLIASQTPGFTQDERVLSKVRFSGEAYPVIPGPIKAVSVAAALHAMTGVLADEILGIRGVNKDDRQISVNTTHVAVWFGCIATAFLDGVDVVSMVKQGRLKSLLPNWEHGWTDTALKYRATGLYPTSDPEVWYSLHGSMNADPVLRSIGVDPSAPIKSNDEAAAHIAEHTAKLSPEKMEVTNLLNGFCGSICFTPKQWRESEMGRSLCRHPLVNVEKQEQTISTPPIAFQPLSPNDKRPLAGVKVIEMTRVIAGPEIGTVLAAYGADVIRVNPPHLPDINIMQLSLNAGKRTIAIDLRKEEDASILKSLVSECDVFIQGFRINKMPKFGLGLNDLLKIAGDRGRGIVYVTENCYGPDGYYAERPGWQQIADAAAGSAYVTGRSLGLPDNEAVLPSLPISDMSTGVLGAVGAMLGLKRRATEGGSYYSHASLVGVNAFALTEEVGLYPETTVEECKQRFRWGEMRGAHHVLDLLVTVWNGWTRVLGDFVNPEGEWFQSFDSSAFDKKRLSILRPVVKFEGEKETSPEWKTPSVPYAFEKAESIKFL</sequence>
<reference evidence="2 3" key="1">
    <citation type="submission" date="2014-02" db="EMBL/GenBank/DDBJ databases">
        <title>The genome sequence of Colletotrichum salicis CBS 607.94.</title>
        <authorList>
            <person name="Baroncelli R."/>
            <person name="Thon M.R."/>
        </authorList>
    </citation>
    <scope>NUCLEOTIDE SEQUENCE [LARGE SCALE GENOMIC DNA]</scope>
    <source>
        <strain evidence="2 3">CBS 607.94</strain>
    </source>
</reference>
<dbReference type="OrthoDB" id="2308815at2759"/>
<dbReference type="SUPFAM" id="SSF89796">
    <property type="entry name" value="CoA-transferase family III (CaiB/BaiF)"/>
    <property type="match status" value="2"/>
</dbReference>
<protein>
    <recommendedName>
        <fullName evidence="4">CoA-transferase family III</fullName>
    </recommendedName>
</protein>
<evidence type="ECO:0000256" key="1">
    <source>
        <dbReference type="ARBA" id="ARBA00008383"/>
    </source>
</evidence>
<dbReference type="PANTHER" id="PTHR48229:SF1">
    <property type="entry name" value="ALPHA METHYLACYL-COA RACEMASE-RELATED"/>
    <property type="match status" value="1"/>
</dbReference>
<comment type="caution">
    <text evidence="2">The sequence shown here is derived from an EMBL/GenBank/DDBJ whole genome shotgun (WGS) entry which is preliminary data.</text>
</comment>
<comment type="similarity">
    <text evidence="1">Belongs to the CoA-transferase III family.</text>
</comment>
<dbReference type="Proteomes" id="UP000070121">
    <property type="component" value="Unassembled WGS sequence"/>
</dbReference>
<dbReference type="InterPro" id="IPR052985">
    <property type="entry name" value="CoA-trans_III_biosynth/detox"/>
</dbReference>
<dbReference type="Gene3D" id="3.40.50.10540">
    <property type="entry name" value="Crotonobetainyl-coa:carnitine coa-transferase, domain 1"/>
    <property type="match status" value="1"/>
</dbReference>
<dbReference type="EMBL" id="JFFI01002338">
    <property type="protein sequence ID" value="KXH36909.1"/>
    <property type="molecule type" value="Genomic_DNA"/>
</dbReference>
<evidence type="ECO:0000313" key="3">
    <source>
        <dbReference type="Proteomes" id="UP000070121"/>
    </source>
</evidence>
<dbReference type="PANTHER" id="PTHR48229">
    <property type="entry name" value="CAIB/BAIF FAMILY ENZYME (AFU_ORTHOLOGUE AFUA_1G05360)-RELATED"/>
    <property type="match status" value="1"/>
</dbReference>
<dbReference type="Pfam" id="PF02515">
    <property type="entry name" value="CoA_transf_3"/>
    <property type="match status" value="1"/>
</dbReference>
<proteinExistence type="inferred from homology"/>
<name>A0A135SLW1_9PEZI</name>
<dbReference type="GO" id="GO:0003824">
    <property type="term" value="F:catalytic activity"/>
    <property type="evidence" value="ECO:0007669"/>
    <property type="project" value="InterPro"/>
</dbReference>
<evidence type="ECO:0000313" key="2">
    <source>
        <dbReference type="EMBL" id="KXH36909.1"/>
    </source>
</evidence>
<gene>
    <name evidence="2" type="ORF">CSAL01_11133</name>
</gene>
<dbReference type="AlphaFoldDB" id="A0A135SLW1"/>
<organism evidence="2 3">
    <name type="scientific">Colletotrichum salicis</name>
    <dbReference type="NCBI Taxonomy" id="1209931"/>
    <lineage>
        <taxon>Eukaryota</taxon>
        <taxon>Fungi</taxon>
        <taxon>Dikarya</taxon>
        <taxon>Ascomycota</taxon>
        <taxon>Pezizomycotina</taxon>
        <taxon>Sordariomycetes</taxon>
        <taxon>Hypocreomycetidae</taxon>
        <taxon>Glomerellales</taxon>
        <taxon>Glomerellaceae</taxon>
        <taxon>Colletotrichum</taxon>
        <taxon>Colletotrichum acutatum species complex</taxon>
    </lineage>
</organism>
<keyword evidence="3" id="KW-1185">Reference proteome</keyword>